<name>S0DE91_9ZZZZ</name>
<reference evidence="4" key="1">
    <citation type="submission" date="2012-10" db="EMBL/GenBank/DDBJ databases">
        <authorList>
            <person name="Sandrine L."/>
        </authorList>
    </citation>
    <scope>NUCLEOTIDE SEQUENCE</scope>
</reference>
<keyword evidence="2" id="KW-0472">Membrane</keyword>
<feature type="transmembrane region" description="Helical" evidence="2">
    <location>
        <begin position="83"/>
        <end position="108"/>
    </location>
</feature>
<evidence type="ECO:0000313" key="3">
    <source>
        <dbReference type="EMBL" id="CCO20872.1"/>
    </source>
</evidence>
<sequence length="657" mass="69706">MRPATQQTGLIPPVAPAAQRTGFIPPVTQQAPQQTGFIPPVAAAPSQPAAAPPPEVPPQAGGAQPPAAPRGKPKKGKKHRKKIIRGALSFLLLIALLVGAFFALEFFYPGSISAFWNTVRPEGKVPSQATDGLFGGLNGQSQAAPDASGNVAEIRALEDSFGSVFYNEDPQTGSSLARSDGTVMAFPGQPTRRGFALDLSIGVGWTRTSDPESSGPHLGDLAVVSGTGQRQLSVKAVRENYHFNTHKKVLYYITEEGELHRWQDGDDTKIAENVSSVAAAADDSYVLYRSGISLHTLRPGEAPAQEEDTSETGHEKFAEVGSNAIPLGISTDGNTVYYADPTVGAAGSVTIFCLQRGVEGGDSIQAQPKQDGYAYLAMSYTGLDAVVYAENGAWRCLDGKFEMVGIGDATISIGSRNFAQQYDNGAHIFSAYRASSAFDCFAFSVDGELYLQPKNAPAHLVNFGVTHFELSEDSTRLTYLREPPAEGEGGELYRCELSDGQITTERVVSTSAAGFDNSRDGDKLYYYVPNADGTTATLYYHNTGSREDDPLSDDLWLGGGQNTARYLSAAYNGDACYFISGYDASSRSGALYVTGPGGTGQALIGPAGAILSCGPGGALYAQDITPNAYNEAFLTCRLMWVHNEDSREVKDVAAISG</sequence>
<evidence type="ECO:0000256" key="2">
    <source>
        <dbReference type="SAM" id="Phobius"/>
    </source>
</evidence>
<organism evidence="4">
    <name type="scientific">termite gut metagenome</name>
    <dbReference type="NCBI Taxonomy" id="433724"/>
    <lineage>
        <taxon>unclassified sequences</taxon>
        <taxon>metagenomes</taxon>
        <taxon>organismal metagenomes</taxon>
    </lineage>
</organism>
<dbReference type="EMBL" id="HF548304">
    <property type="protein sequence ID" value="CCO21462.1"/>
    <property type="molecule type" value="Genomic_DNA"/>
</dbReference>
<feature type="compositionally biased region" description="Low complexity" evidence="1">
    <location>
        <begin position="38"/>
        <end position="49"/>
    </location>
</feature>
<dbReference type="AlphaFoldDB" id="S0DE91"/>
<evidence type="ECO:0000313" key="4">
    <source>
        <dbReference type="EMBL" id="CCO21462.1"/>
    </source>
</evidence>
<accession>S0DE91</accession>
<keyword evidence="2" id="KW-1133">Transmembrane helix</keyword>
<proteinExistence type="predicted"/>
<feature type="region of interest" description="Disordered" evidence="1">
    <location>
        <begin position="1"/>
        <end position="79"/>
    </location>
</feature>
<evidence type="ECO:0000256" key="1">
    <source>
        <dbReference type="SAM" id="MobiDB-lite"/>
    </source>
</evidence>
<protein>
    <submittedName>
        <fullName evidence="4">Uncharacterized protein</fullName>
    </submittedName>
</protein>
<dbReference type="EMBL" id="HF548271">
    <property type="protein sequence ID" value="CCO20872.1"/>
    <property type="molecule type" value="Genomic_DNA"/>
</dbReference>
<dbReference type="SUPFAM" id="SSF82171">
    <property type="entry name" value="DPP6 N-terminal domain-like"/>
    <property type="match status" value="1"/>
</dbReference>
<reference evidence="4" key="2">
    <citation type="journal article" date="2013" name="Biotechnol. Biofuels">
        <title>Mining for hemicellulases in the fungus-growing termite Pseudacanthotermes militaris using functional metagenomics.</title>
        <authorList>
            <person name="Bastien G."/>
            <person name="Arnal G."/>
            <person name="Bozonnet S."/>
            <person name="Laguerre S."/>
            <person name="Ferreira F."/>
            <person name="Faure R."/>
            <person name="Henrissat B."/>
            <person name="Lefevre F."/>
            <person name="Robe P."/>
            <person name="Bouchez O."/>
            <person name="Noirot C."/>
            <person name="Dumon C."/>
            <person name="O'Donohue M."/>
        </authorList>
    </citation>
    <scope>NUCLEOTIDE SEQUENCE</scope>
</reference>
<keyword evidence="2" id="KW-0812">Transmembrane</keyword>
<feature type="compositionally biased region" description="Polar residues" evidence="1">
    <location>
        <begin position="27"/>
        <end position="36"/>
    </location>
</feature>
<gene>
    <name evidence="3" type="ORF">BN138_60</name>
    <name evidence="4" type="ORF">BN138_650</name>
</gene>